<dbReference type="EMBL" id="BONR01000001">
    <property type="protein sequence ID" value="GIG53691.1"/>
    <property type="molecule type" value="Genomic_DNA"/>
</dbReference>
<feature type="compositionally biased region" description="Basic and acidic residues" evidence="1">
    <location>
        <begin position="294"/>
        <end position="312"/>
    </location>
</feature>
<evidence type="ECO:0000313" key="3">
    <source>
        <dbReference type="EMBL" id="GIG53691.1"/>
    </source>
</evidence>
<accession>A0A919Q2J1</accession>
<organism evidence="3 4">
    <name type="scientific">Demequina activiva</name>
    <dbReference type="NCBI Taxonomy" id="1582364"/>
    <lineage>
        <taxon>Bacteria</taxon>
        <taxon>Bacillati</taxon>
        <taxon>Actinomycetota</taxon>
        <taxon>Actinomycetes</taxon>
        <taxon>Micrococcales</taxon>
        <taxon>Demequinaceae</taxon>
        <taxon>Demequina</taxon>
    </lineage>
</organism>
<evidence type="ECO:0000313" key="4">
    <source>
        <dbReference type="Proteomes" id="UP000652354"/>
    </source>
</evidence>
<proteinExistence type="predicted"/>
<dbReference type="AlphaFoldDB" id="A0A919Q2J1"/>
<keyword evidence="2" id="KW-0472">Membrane</keyword>
<comment type="caution">
    <text evidence="3">The sequence shown here is derived from an EMBL/GenBank/DDBJ whole genome shotgun (WGS) entry which is preliminary data.</text>
</comment>
<feature type="region of interest" description="Disordered" evidence="1">
    <location>
        <begin position="294"/>
        <end position="318"/>
    </location>
</feature>
<keyword evidence="2" id="KW-1133">Transmembrane helix</keyword>
<gene>
    <name evidence="3" type="ORF">Dac01nite_04430</name>
</gene>
<feature type="transmembrane region" description="Helical" evidence="2">
    <location>
        <begin position="139"/>
        <end position="166"/>
    </location>
</feature>
<evidence type="ECO:0000256" key="1">
    <source>
        <dbReference type="SAM" id="MobiDB-lite"/>
    </source>
</evidence>
<sequence length="333" mass="35217">MVPAGLLAIIALGLVVAYVLPQRVKERGEYALVRVDDRYSSDMRVVKSSATRVERAASRPSTDSGEVPLLATGAQRASRASDRAESMSRPATPLDRAAVHAQRERIALRRDRARLQAERAAQARRRGVVALGAVILTTVAWSLVIFASAAAILGAIATAVLVGVVTSSTRAASAQRAADAELLAVSREVEAAATATQALRIVSRERAAGHEAEPSDVATQAIRIVTAEDLAPLAAPAVVPSPDLPAVEQESAPWKPQDLPAPAYTLKSTVRQREARPISADDYDAAKARAARWGDLRADDAPEHPTASHELQEAAPTTAALDAILARRRRASA</sequence>
<feature type="region of interest" description="Disordered" evidence="1">
    <location>
        <begin position="51"/>
        <end position="95"/>
    </location>
</feature>
<name>A0A919Q2J1_9MICO</name>
<evidence type="ECO:0000256" key="2">
    <source>
        <dbReference type="SAM" id="Phobius"/>
    </source>
</evidence>
<reference evidence="3" key="1">
    <citation type="submission" date="2021-01" db="EMBL/GenBank/DDBJ databases">
        <title>Whole genome shotgun sequence of Demequina activiva NBRC 110675.</title>
        <authorList>
            <person name="Komaki H."/>
            <person name="Tamura T."/>
        </authorList>
    </citation>
    <scope>NUCLEOTIDE SEQUENCE</scope>
    <source>
        <strain evidence="3">NBRC 110675</strain>
    </source>
</reference>
<keyword evidence="2" id="KW-0812">Transmembrane</keyword>
<keyword evidence="4" id="KW-1185">Reference proteome</keyword>
<dbReference type="Proteomes" id="UP000652354">
    <property type="component" value="Unassembled WGS sequence"/>
</dbReference>
<protein>
    <submittedName>
        <fullName evidence="3">Uncharacterized protein</fullName>
    </submittedName>
</protein>
<dbReference type="RefSeq" id="WP_203653125.1">
    <property type="nucleotide sequence ID" value="NZ_BONR01000001.1"/>
</dbReference>